<proteinExistence type="predicted"/>
<keyword evidence="10" id="KW-1185">Reference proteome</keyword>
<dbReference type="InterPro" id="IPR027417">
    <property type="entry name" value="P-loop_NTPase"/>
</dbReference>
<organism evidence="9 10">
    <name type="scientific">Emticicia aquatica</name>
    <dbReference type="NCBI Taxonomy" id="1681835"/>
    <lineage>
        <taxon>Bacteria</taxon>
        <taxon>Pseudomonadati</taxon>
        <taxon>Bacteroidota</taxon>
        <taxon>Cytophagia</taxon>
        <taxon>Cytophagales</taxon>
        <taxon>Leadbetterellaceae</taxon>
        <taxon>Emticicia</taxon>
    </lineage>
</organism>
<evidence type="ECO:0000259" key="8">
    <source>
        <dbReference type="PROSITE" id="PS50110"/>
    </source>
</evidence>
<evidence type="ECO:0000256" key="2">
    <source>
        <dbReference type="ARBA" id="ARBA00022840"/>
    </source>
</evidence>
<keyword evidence="3" id="KW-0805">Transcription regulation</keyword>
<dbReference type="Gene3D" id="1.10.8.60">
    <property type="match status" value="1"/>
</dbReference>
<evidence type="ECO:0000313" key="10">
    <source>
        <dbReference type="Proteomes" id="UP000837932"/>
    </source>
</evidence>
<dbReference type="CDD" id="cd00009">
    <property type="entry name" value="AAA"/>
    <property type="match status" value="1"/>
</dbReference>
<evidence type="ECO:0000313" key="9">
    <source>
        <dbReference type="EMBL" id="CAH0994803.1"/>
    </source>
</evidence>
<keyword evidence="4" id="KW-0238">DNA-binding</keyword>
<dbReference type="RefSeq" id="WP_238804896.1">
    <property type="nucleotide sequence ID" value="NZ_CAKLPY010000001.1"/>
</dbReference>
<dbReference type="InterPro" id="IPR002078">
    <property type="entry name" value="Sigma_54_int"/>
</dbReference>
<dbReference type="InterPro" id="IPR025944">
    <property type="entry name" value="Sigma_54_int_dom_CS"/>
</dbReference>
<dbReference type="InterPro" id="IPR001789">
    <property type="entry name" value="Sig_transdc_resp-reg_receiver"/>
</dbReference>
<name>A0ABN8ET10_9BACT</name>
<accession>A0ABN8ET10</accession>
<dbReference type="PROSITE" id="PS50110">
    <property type="entry name" value="RESPONSE_REGULATORY"/>
    <property type="match status" value="1"/>
</dbReference>
<dbReference type="Pfam" id="PF00072">
    <property type="entry name" value="Response_reg"/>
    <property type="match status" value="1"/>
</dbReference>
<dbReference type="EMBL" id="CAKLPY010000001">
    <property type="protein sequence ID" value="CAH0994803.1"/>
    <property type="molecule type" value="Genomic_DNA"/>
</dbReference>
<evidence type="ECO:0000256" key="5">
    <source>
        <dbReference type="ARBA" id="ARBA00023163"/>
    </source>
</evidence>
<dbReference type="Pfam" id="PF25601">
    <property type="entry name" value="AAA_lid_14"/>
    <property type="match status" value="1"/>
</dbReference>
<dbReference type="PROSITE" id="PS00676">
    <property type="entry name" value="SIGMA54_INTERACT_2"/>
    <property type="match status" value="1"/>
</dbReference>
<dbReference type="Proteomes" id="UP000837932">
    <property type="component" value="Unassembled WGS sequence"/>
</dbReference>
<evidence type="ECO:0000259" key="7">
    <source>
        <dbReference type="PROSITE" id="PS50045"/>
    </source>
</evidence>
<keyword evidence="5" id="KW-0804">Transcription</keyword>
<feature type="domain" description="Sigma-54 factor interaction" evidence="7">
    <location>
        <begin position="147"/>
        <end position="376"/>
    </location>
</feature>
<reference evidence="9" key="1">
    <citation type="submission" date="2021-12" db="EMBL/GenBank/DDBJ databases">
        <authorList>
            <person name="Rodrigo-Torres L."/>
            <person name="Arahal R. D."/>
            <person name="Lucena T."/>
        </authorList>
    </citation>
    <scope>NUCLEOTIDE SEQUENCE</scope>
    <source>
        <strain evidence="9">CECT 8858</strain>
    </source>
</reference>
<dbReference type="InterPro" id="IPR025943">
    <property type="entry name" value="Sigma_54_int_dom_ATP-bd_2"/>
</dbReference>
<dbReference type="InterPro" id="IPR003593">
    <property type="entry name" value="AAA+_ATPase"/>
</dbReference>
<dbReference type="PROSITE" id="PS00688">
    <property type="entry name" value="SIGMA54_INTERACT_3"/>
    <property type="match status" value="1"/>
</dbReference>
<sequence>MENQQTIFVVEDDTFYGAMLEYHITLNPDYVVERFETGKDLLDNLYRRPVIITLDYSLPDMDGETILKKIQKEYPEIPVIIISGQEDISTAVQLLKNGAYDYITKGINTKEHLWNSILKINETLKLRTEISQLRAEVRKKYEFDNIIKGNSPALLRVFSMMEKAAKSNINISIYGETGTGKELVAKAVHHNSARNKNAFVAVNVAAIPKELVESELFGHEKGAFTGATNRRIGKFEEASGGTLFLDEIGEMDLTIQAKILRVLQEQEIVRIGGNQVVKVDTRIIVATHRNLAEEVQKGTFREDLYYRLLGLNLHLPPLRERGNDILLLSKFFVEEYCKKNRLPKINISNEAAQKLFEYSFPGNIRELKAVIELACVMSTDNIIKSEDITFNSIKAEKAFLLEEVTLREYTCRIIRHFLNKYDNDVLFVADKLDVGKSTIYNMIKNGEV</sequence>
<keyword evidence="1" id="KW-0547">Nucleotide-binding</keyword>
<dbReference type="PROSITE" id="PS50045">
    <property type="entry name" value="SIGMA54_INTERACT_4"/>
    <property type="match status" value="1"/>
</dbReference>
<dbReference type="SMART" id="SM00382">
    <property type="entry name" value="AAA"/>
    <property type="match status" value="1"/>
</dbReference>
<gene>
    <name evidence="9" type="primary">atoC_1</name>
    <name evidence="9" type="ORF">EMA8858_00915</name>
</gene>
<dbReference type="InterPro" id="IPR058031">
    <property type="entry name" value="AAA_lid_NorR"/>
</dbReference>
<dbReference type="Pfam" id="PF00158">
    <property type="entry name" value="Sigma54_activat"/>
    <property type="match status" value="1"/>
</dbReference>
<dbReference type="PANTHER" id="PTHR32071">
    <property type="entry name" value="TRANSCRIPTIONAL REGULATORY PROTEIN"/>
    <property type="match status" value="1"/>
</dbReference>
<evidence type="ECO:0000256" key="3">
    <source>
        <dbReference type="ARBA" id="ARBA00023015"/>
    </source>
</evidence>
<keyword evidence="6" id="KW-0597">Phosphoprotein</keyword>
<evidence type="ECO:0000256" key="4">
    <source>
        <dbReference type="ARBA" id="ARBA00023125"/>
    </source>
</evidence>
<evidence type="ECO:0000256" key="6">
    <source>
        <dbReference type="PROSITE-ProRule" id="PRU00169"/>
    </source>
</evidence>
<dbReference type="SMART" id="SM00448">
    <property type="entry name" value="REC"/>
    <property type="match status" value="1"/>
</dbReference>
<keyword evidence="2" id="KW-0067">ATP-binding</keyword>
<dbReference type="SUPFAM" id="SSF52172">
    <property type="entry name" value="CheY-like"/>
    <property type="match status" value="1"/>
</dbReference>
<protein>
    <submittedName>
        <fullName evidence="9">Regulatory protein AtoC</fullName>
    </submittedName>
</protein>
<dbReference type="Gene3D" id="3.40.50.300">
    <property type="entry name" value="P-loop containing nucleotide triphosphate hydrolases"/>
    <property type="match status" value="1"/>
</dbReference>
<dbReference type="InterPro" id="IPR011006">
    <property type="entry name" value="CheY-like_superfamily"/>
</dbReference>
<feature type="modified residue" description="4-aspartylphosphate" evidence="6">
    <location>
        <position position="55"/>
    </location>
</feature>
<feature type="domain" description="Response regulatory" evidence="8">
    <location>
        <begin position="6"/>
        <end position="120"/>
    </location>
</feature>
<comment type="caution">
    <text evidence="9">The sequence shown here is derived from an EMBL/GenBank/DDBJ whole genome shotgun (WGS) entry which is preliminary data.</text>
</comment>
<evidence type="ECO:0000256" key="1">
    <source>
        <dbReference type="ARBA" id="ARBA00022741"/>
    </source>
</evidence>
<dbReference type="SUPFAM" id="SSF52540">
    <property type="entry name" value="P-loop containing nucleoside triphosphate hydrolases"/>
    <property type="match status" value="1"/>
</dbReference>
<dbReference type="Gene3D" id="3.40.50.2300">
    <property type="match status" value="1"/>
</dbReference>